<dbReference type="Pfam" id="PF20946">
    <property type="entry name" value="Ctf4_C"/>
    <property type="match status" value="1"/>
</dbReference>
<feature type="repeat" description="WD" evidence="5">
    <location>
        <begin position="938"/>
        <end position="979"/>
    </location>
</feature>
<dbReference type="GO" id="GO:0000278">
    <property type="term" value="P:mitotic cell cycle"/>
    <property type="evidence" value="ECO:0007669"/>
    <property type="project" value="TreeGrafter"/>
</dbReference>
<dbReference type="InterPro" id="IPR036322">
    <property type="entry name" value="WD40_repeat_dom_sf"/>
</dbReference>
<dbReference type="InterPro" id="IPR019775">
    <property type="entry name" value="WD40_repeat_CS"/>
</dbReference>
<evidence type="ECO:0000256" key="6">
    <source>
        <dbReference type="SAM" id="MobiDB-lite"/>
    </source>
</evidence>
<dbReference type="GO" id="GO:0043596">
    <property type="term" value="C:nuclear replication fork"/>
    <property type="evidence" value="ECO:0007669"/>
    <property type="project" value="TreeGrafter"/>
</dbReference>
<feature type="compositionally biased region" description="Acidic residues" evidence="6">
    <location>
        <begin position="712"/>
        <end position="721"/>
    </location>
</feature>
<feature type="domain" description="WDHD1/CFT4 helical bundle" evidence="8">
    <location>
        <begin position="752"/>
        <end position="838"/>
    </location>
</feature>
<proteinExistence type="predicted"/>
<dbReference type="Pfam" id="PF00400">
    <property type="entry name" value="WD40"/>
    <property type="match status" value="2"/>
</dbReference>
<feature type="region of interest" description="Disordered" evidence="6">
    <location>
        <begin position="702"/>
        <end position="729"/>
    </location>
</feature>
<protein>
    <submittedName>
        <fullName evidence="10">WD40-repeat-containing domain protein</fullName>
    </submittedName>
</protein>
<comment type="caution">
    <text evidence="10">The sequence shown here is derived from an EMBL/GenBank/DDBJ whole genome shotgun (WGS) entry which is preliminary data.</text>
</comment>
<dbReference type="SMART" id="SM00320">
    <property type="entry name" value="WD40"/>
    <property type="match status" value="12"/>
</dbReference>
<dbReference type="OrthoDB" id="427368at2759"/>
<feature type="domain" description="WDHD1 first WD40" evidence="9">
    <location>
        <begin position="11"/>
        <end position="296"/>
    </location>
</feature>
<dbReference type="GO" id="GO:0003682">
    <property type="term" value="F:chromatin binding"/>
    <property type="evidence" value="ECO:0007669"/>
    <property type="project" value="TreeGrafter"/>
</dbReference>
<sequence length="1152" mass="125960">MSNAAPRPRPRPAHTSGTTRCAYTPSGARLVTVGSNNTIRLYKTGFDGEPANIDESQEQNVAVAAADDFFIVGSEDGTVSVYSIETLLFERFIIRTSLPVRDVALSPDGQWCAVASDELTVKVVGVEDNSQVKTLKDHGRPAKHVSFDPKGGMLAVSCTDGIVYIYSLTSDQPELIHKVDGVIGSLETDSDVSSKAAWHPDGRAFAMPTPTRDIQVVSKNDWEKQRIFSNGHLGDITAIAWSPNGAMLATAGKDSKLIIWETKTQSVIQKHDYMNIIDISWHPTDNLVSFTTLEGEAYICPGLITEQFAGFIKLPKQPAPFIHDPLEEISNLRRPPVNGHGAIPERPRRASLGSLDSFLNGGDDDGMDDIDDFVVDDDGAGYTTGNALKRPHDGPLDVAAKRRHLMQPQYHESFQPGSTPWRGNRKYLCLNLIGFVWTVDQDGHNTVTVEFYDHELHRDFHFTDGDLYDKACLTEHGTLFSSPPTENTPAIIAYRPHETWTQRHDWRIQLPKGEAVLAMSLSESFITVTTTANYVRVYSLFGLPYRVYRSKNSPMVTCASWKDYVMTMGNGSVGGDGSTKLVYTIENVKSDVICQNEDTVALPEGATLKSVFFSDKGDPCIYDSMGTLLTLLHWRKPSQASWIPLLDTKLLPRLAGGRKSESYYPIAVADNKFHCIILKGGDQYPYFPRPLLSEFDFSVPLTSTPPKPARDEGDEEDEEQDSERGAGAEAEARKLEQAFLLGTVAAAQLRDSAADELHAPDGGRHAQKSALARLELEVDKTLLQLLAAECREGEERGMRALEMVQLMRDRTGRMIEAAVKVAERYGRSVLSDKIRDSKQYLTTHTVDNAHIADIFAVATTPRALLSASGSSTIHVHDTTDQTYPITQSISGAHKLGCHHLTTSRNGQIAASAGFGGEVKIWAVTKETGEWKLHTEIKQAANAGEVWAIALSEDGRFLAGSTLDGRINVWDVSGAEPAKIQEYETGTGGAGSFGISVDLSRDGRLTASGHQNGAVYVFNNETGRLIYSLAGLAKPVRAVSFSPGSSRLAAAGDASVIALYDMKHGEHVGNLTGHASWITSVDWSDTGEYLLSGAMDGKVKVWSVDRSACVATHSETDKPLWSVKWLPKTVRSEMFCTGGANRSLTFYREATGI</sequence>
<feature type="region of interest" description="Disordered" evidence="6">
    <location>
        <begin position="1"/>
        <end position="21"/>
    </location>
</feature>
<evidence type="ECO:0000313" key="11">
    <source>
        <dbReference type="Proteomes" id="UP000770015"/>
    </source>
</evidence>
<feature type="repeat" description="WD" evidence="5">
    <location>
        <begin position="1070"/>
        <end position="1111"/>
    </location>
</feature>
<dbReference type="Pfam" id="PF12341">
    <property type="entry name" value="Mcl1_mid"/>
    <property type="match status" value="1"/>
</dbReference>
<dbReference type="InterPro" id="IPR048591">
    <property type="entry name" value="WDHD1/CFT4_hel"/>
</dbReference>
<dbReference type="GO" id="GO:0006261">
    <property type="term" value="P:DNA-templated DNA replication"/>
    <property type="evidence" value="ECO:0007669"/>
    <property type="project" value="TreeGrafter"/>
</dbReference>
<dbReference type="InterPro" id="IPR015943">
    <property type="entry name" value="WD40/YVTN_repeat-like_dom_sf"/>
</dbReference>
<dbReference type="Gene3D" id="2.130.10.10">
    <property type="entry name" value="YVTN repeat-like/Quinoprotein amine dehydrogenase"/>
    <property type="match status" value="3"/>
</dbReference>
<evidence type="ECO:0000259" key="8">
    <source>
        <dbReference type="Pfam" id="PF20946"/>
    </source>
</evidence>
<dbReference type="PANTHER" id="PTHR19932:SF10">
    <property type="entry name" value="WD REPEAT AND HMG-BOX DNA-BINDING PROTEIN 1"/>
    <property type="match status" value="1"/>
</dbReference>
<evidence type="ECO:0000256" key="3">
    <source>
        <dbReference type="ARBA" id="ARBA00022737"/>
    </source>
</evidence>
<gene>
    <name evidence="10" type="ORF">F5X68DRAFT_258317</name>
</gene>
<organism evidence="10 11">
    <name type="scientific">Plectosphaerella plurivora</name>
    <dbReference type="NCBI Taxonomy" id="936078"/>
    <lineage>
        <taxon>Eukaryota</taxon>
        <taxon>Fungi</taxon>
        <taxon>Dikarya</taxon>
        <taxon>Ascomycota</taxon>
        <taxon>Pezizomycotina</taxon>
        <taxon>Sordariomycetes</taxon>
        <taxon>Hypocreomycetidae</taxon>
        <taxon>Glomerellales</taxon>
        <taxon>Plectosphaerellaceae</taxon>
        <taxon>Plectosphaerella</taxon>
    </lineage>
</organism>
<comment type="subcellular location">
    <subcellularLocation>
        <location evidence="1">Nucleus</location>
    </subcellularLocation>
</comment>
<dbReference type="InterPro" id="IPR001680">
    <property type="entry name" value="WD40_rpt"/>
</dbReference>
<dbReference type="Proteomes" id="UP000770015">
    <property type="component" value="Unassembled WGS sequence"/>
</dbReference>
<keyword evidence="11" id="KW-1185">Reference proteome</keyword>
<dbReference type="SUPFAM" id="SSF50978">
    <property type="entry name" value="WD40 repeat-like"/>
    <property type="match status" value="2"/>
</dbReference>
<dbReference type="Pfam" id="PF24817">
    <property type="entry name" value="WD40_WDHD1_1st"/>
    <property type="match status" value="1"/>
</dbReference>
<keyword evidence="2 5" id="KW-0853">WD repeat</keyword>
<reference evidence="10" key="1">
    <citation type="journal article" date="2021" name="Nat. Commun.">
        <title>Genetic determinants of endophytism in the Arabidopsis root mycobiome.</title>
        <authorList>
            <person name="Mesny F."/>
            <person name="Miyauchi S."/>
            <person name="Thiergart T."/>
            <person name="Pickel B."/>
            <person name="Atanasova L."/>
            <person name="Karlsson M."/>
            <person name="Huettel B."/>
            <person name="Barry K.W."/>
            <person name="Haridas S."/>
            <person name="Chen C."/>
            <person name="Bauer D."/>
            <person name="Andreopoulos W."/>
            <person name="Pangilinan J."/>
            <person name="LaButti K."/>
            <person name="Riley R."/>
            <person name="Lipzen A."/>
            <person name="Clum A."/>
            <person name="Drula E."/>
            <person name="Henrissat B."/>
            <person name="Kohler A."/>
            <person name="Grigoriev I.V."/>
            <person name="Martin F.M."/>
            <person name="Hacquard S."/>
        </authorList>
    </citation>
    <scope>NUCLEOTIDE SEQUENCE</scope>
    <source>
        <strain evidence="10">MPI-SDFR-AT-0117</strain>
    </source>
</reference>
<dbReference type="PANTHER" id="PTHR19932">
    <property type="entry name" value="WD REPEAT AND HMG-BOX DNA BINDING PROTEIN"/>
    <property type="match status" value="1"/>
</dbReference>
<feature type="repeat" description="WD" evidence="5">
    <location>
        <begin position="229"/>
        <end position="270"/>
    </location>
</feature>
<dbReference type="InterPro" id="IPR022100">
    <property type="entry name" value="WDHD1/CFT4_beta-prop_2nd"/>
</dbReference>
<name>A0A9P8VNH0_9PEZI</name>
<evidence type="ECO:0000259" key="7">
    <source>
        <dbReference type="Pfam" id="PF12341"/>
    </source>
</evidence>
<evidence type="ECO:0000256" key="5">
    <source>
        <dbReference type="PROSITE-ProRule" id="PRU00221"/>
    </source>
</evidence>
<keyword evidence="4" id="KW-0539">Nucleus</keyword>
<dbReference type="PROSITE" id="PS50294">
    <property type="entry name" value="WD_REPEATS_REGION"/>
    <property type="match status" value="3"/>
</dbReference>
<evidence type="ECO:0000256" key="1">
    <source>
        <dbReference type="ARBA" id="ARBA00004123"/>
    </source>
</evidence>
<dbReference type="InterPro" id="IPR057646">
    <property type="entry name" value="WD40_WDHD1_1st"/>
</dbReference>
<dbReference type="EMBL" id="JAGSXJ010000002">
    <property type="protein sequence ID" value="KAH6695788.1"/>
    <property type="molecule type" value="Genomic_DNA"/>
</dbReference>
<dbReference type="GO" id="GO:0006281">
    <property type="term" value="P:DNA repair"/>
    <property type="evidence" value="ECO:0007669"/>
    <property type="project" value="TreeGrafter"/>
</dbReference>
<evidence type="ECO:0000313" key="10">
    <source>
        <dbReference type="EMBL" id="KAH6695788.1"/>
    </source>
</evidence>
<accession>A0A9P8VNH0</accession>
<keyword evidence="3" id="KW-0677">Repeat</keyword>
<feature type="domain" description="WDHD1/CFT4 second beta-propeller" evidence="7">
    <location>
        <begin position="412"/>
        <end position="701"/>
    </location>
</feature>
<evidence type="ECO:0000256" key="4">
    <source>
        <dbReference type="ARBA" id="ARBA00023242"/>
    </source>
</evidence>
<dbReference type="PROSITE" id="PS00678">
    <property type="entry name" value="WD_REPEATS_1"/>
    <property type="match status" value="2"/>
</dbReference>
<evidence type="ECO:0000256" key="2">
    <source>
        <dbReference type="ARBA" id="ARBA00022574"/>
    </source>
</evidence>
<dbReference type="AlphaFoldDB" id="A0A9P8VNH0"/>
<dbReference type="CDD" id="cd00200">
    <property type="entry name" value="WD40"/>
    <property type="match status" value="1"/>
</dbReference>
<dbReference type="PROSITE" id="PS50082">
    <property type="entry name" value="WD_REPEATS_2"/>
    <property type="match status" value="3"/>
</dbReference>
<evidence type="ECO:0000259" key="9">
    <source>
        <dbReference type="Pfam" id="PF24817"/>
    </source>
</evidence>